<feature type="transmembrane region" description="Helical" evidence="10">
    <location>
        <begin position="117"/>
        <end position="136"/>
    </location>
</feature>
<keyword evidence="2" id="KW-0813">Transport</keyword>
<dbReference type="GO" id="GO:1902600">
    <property type="term" value="P:proton transmembrane transport"/>
    <property type="evidence" value="ECO:0007669"/>
    <property type="project" value="InterPro"/>
</dbReference>
<feature type="domain" description="RCK C-terminal" evidence="11">
    <location>
        <begin position="395"/>
        <end position="481"/>
    </location>
</feature>
<feature type="transmembrane region" description="Helical" evidence="10">
    <location>
        <begin position="188"/>
        <end position="210"/>
    </location>
</feature>
<feature type="transmembrane region" description="Helical" evidence="10">
    <location>
        <begin position="160"/>
        <end position="176"/>
    </location>
</feature>
<evidence type="ECO:0000256" key="5">
    <source>
        <dbReference type="ARBA" id="ARBA00022538"/>
    </source>
</evidence>
<dbReference type="InterPro" id="IPR038770">
    <property type="entry name" value="Na+/solute_symporter_sf"/>
</dbReference>
<evidence type="ECO:0000313" key="13">
    <source>
        <dbReference type="Proteomes" id="UP000069632"/>
    </source>
</evidence>
<reference evidence="12 13" key="1">
    <citation type="submission" date="2016-02" db="EMBL/GenBank/DDBJ databases">
        <authorList>
            <consortium name="Pathogen Informatics"/>
        </authorList>
    </citation>
    <scope>NUCLEOTIDE SEQUENCE [LARGE SCALE GENOMIC DNA]</scope>
    <source>
        <strain evidence="12 13">RC20</strain>
    </source>
</reference>
<proteinExistence type="predicted"/>
<keyword evidence="3" id="KW-0050">Antiport</keyword>
<evidence type="ECO:0000256" key="4">
    <source>
        <dbReference type="ARBA" id="ARBA00022475"/>
    </source>
</evidence>
<dbReference type="InterPro" id="IPR036721">
    <property type="entry name" value="RCK_C_sf"/>
</dbReference>
<feature type="transmembrane region" description="Helical" evidence="10">
    <location>
        <begin position="332"/>
        <end position="352"/>
    </location>
</feature>
<dbReference type="RefSeq" id="WP_082255664.1">
    <property type="nucleotide sequence ID" value="NZ_CP053844.1"/>
</dbReference>
<evidence type="ECO:0000256" key="3">
    <source>
        <dbReference type="ARBA" id="ARBA00022449"/>
    </source>
</evidence>
<evidence type="ECO:0000256" key="6">
    <source>
        <dbReference type="ARBA" id="ARBA00022692"/>
    </source>
</evidence>
<dbReference type="Gene3D" id="1.20.1530.20">
    <property type="match status" value="1"/>
</dbReference>
<evidence type="ECO:0000256" key="1">
    <source>
        <dbReference type="ARBA" id="ARBA00004651"/>
    </source>
</evidence>
<keyword evidence="7 10" id="KW-1133">Transmembrane helix</keyword>
<dbReference type="PANTHER" id="PTHR32507">
    <property type="entry name" value="NA(+)/H(+) ANTIPORTER 1"/>
    <property type="match status" value="1"/>
</dbReference>
<feature type="transmembrane region" description="Helical" evidence="10">
    <location>
        <begin position="295"/>
        <end position="320"/>
    </location>
</feature>
<feature type="transmembrane region" description="Helical" evidence="10">
    <location>
        <begin position="364"/>
        <end position="389"/>
    </location>
</feature>
<evidence type="ECO:0000256" key="7">
    <source>
        <dbReference type="ARBA" id="ARBA00022989"/>
    </source>
</evidence>
<dbReference type="Proteomes" id="UP000069632">
    <property type="component" value="Unassembled WGS sequence"/>
</dbReference>
<sequence>METQFIVMGVLFVASVLFSKISDKYGVPALLFFLAIGMFAGTDGILKIEFSNAKLAGDFGTIALIFILFAGGLDTSFKAIQPIYKAGLVLATLGVVITALVLSSFVYFVLDFTFLESFLLACIISSTDAAAVFAILRSKGIRLKNSIGELLEFESGSNDPMAIFLTLTVIGIITAPQAPNAFILIKDLILQFVLGGALGYGFGLIMPGFLNRIKLSSWGLYPVLMIALVIFLFGFTSKIGGNGYIAVYIAGIFANKKEFIHKRNLIGFFDGVAWLMQVFIFLTLGLLVFPSELPSVALISCVIALFLMFVARPLSVFIGLALSKFNIKEKIFISWVGFRGVVPVILATYPMAAGLENAHIMFNVIFFMVLVSVLLQGSTLGFAASFFGIKDEEYDPNMHLPNKPIYYSGLRQFTIPSGSKAIGHSLAELDMDDDFLILLVKRDNESIKVSGSYTFHADDLLLIYCTDEGKYEGIIAEFKAKVK</sequence>
<dbReference type="GO" id="GO:0008324">
    <property type="term" value="F:monoatomic cation transmembrane transporter activity"/>
    <property type="evidence" value="ECO:0007669"/>
    <property type="project" value="InterPro"/>
</dbReference>
<keyword evidence="5" id="KW-0630">Potassium</keyword>
<evidence type="ECO:0000256" key="10">
    <source>
        <dbReference type="SAM" id="Phobius"/>
    </source>
</evidence>
<dbReference type="AlphaFoldDB" id="A0A128EHK1"/>
<accession>A0A128EHK1</accession>
<dbReference type="Pfam" id="PF02080">
    <property type="entry name" value="TrkA_C"/>
    <property type="match status" value="1"/>
</dbReference>
<evidence type="ECO:0000256" key="2">
    <source>
        <dbReference type="ARBA" id="ARBA00022448"/>
    </source>
</evidence>
<comment type="subcellular location">
    <subcellularLocation>
        <location evidence="1">Cell membrane</location>
        <topology evidence="1">Multi-pass membrane protein</topology>
    </subcellularLocation>
</comment>
<dbReference type="PANTHER" id="PTHR32507:SF7">
    <property type="entry name" value="K(+)_H(+) ANTIPORTER NHAP2"/>
    <property type="match status" value="1"/>
</dbReference>
<dbReference type="NCBIfam" id="NF003715">
    <property type="entry name" value="PRK05326.1-2"/>
    <property type="match status" value="1"/>
</dbReference>
<feature type="transmembrane region" description="Helical" evidence="10">
    <location>
        <begin position="88"/>
        <end position="110"/>
    </location>
</feature>
<evidence type="ECO:0000256" key="8">
    <source>
        <dbReference type="ARBA" id="ARBA00023065"/>
    </source>
</evidence>
<keyword evidence="4" id="KW-1003">Cell membrane</keyword>
<evidence type="ECO:0000259" key="11">
    <source>
        <dbReference type="PROSITE" id="PS51202"/>
    </source>
</evidence>
<feature type="transmembrane region" description="Helical" evidence="10">
    <location>
        <begin position="265"/>
        <end position="289"/>
    </location>
</feature>
<protein>
    <submittedName>
        <fullName evidence="12">Potassium/proton antiporter</fullName>
    </submittedName>
</protein>
<organism evidence="12 13">
    <name type="scientific">Campylobacter geochelonis</name>
    <dbReference type="NCBI Taxonomy" id="1780362"/>
    <lineage>
        <taxon>Bacteria</taxon>
        <taxon>Pseudomonadati</taxon>
        <taxon>Campylobacterota</taxon>
        <taxon>Epsilonproteobacteria</taxon>
        <taxon>Campylobacterales</taxon>
        <taxon>Campylobacteraceae</taxon>
        <taxon>Campylobacter</taxon>
    </lineage>
</organism>
<feature type="transmembrane region" description="Helical" evidence="10">
    <location>
        <begin position="55"/>
        <end position="73"/>
    </location>
</feature>
<feature type="transmembrane region" description="Helical" evidence="10">
    <location>
        <begin position="29"/>
        <end position="48"/>
    </location>
</feature>
<dbReference type="Gene3D" id="3.30.70.1450">
    <property type="entry name" value="Regulator of K+ conductance, C-terminal domain"/>
    <property type="match status" value="1"/>
</dbReference>
<keyword evidence="5" id="KW-0633">Potassium transport</keyword>
<dbReference type="InterPro" id="IPR006153">
    <property type="entry name" value="Cation/H_exchanger_TM"/>
</dbReference>
<keyword evidence="8" id="KW-0406">Ion transport</keyword>
<keyword evidence="13" id="KW-1185">Reference proteome</keyword>
<keyword evidence="6 10" id="KW-0812">Transmembrane</keyword>
<feature type="transmembrane region" description="Helical" evidence="10">
    <location>
        <begin position="222"/>
        <end position="253"/>
    </location>
</feature>
<evidence type="ECO:0000256" key="9">
    <source>
        <dbReference type="ARBA" id="ARBA00023136"/>
    </source>
</evidence>
<dbReference type="GO" id="GO:0005886">
    <property type="term" value="C:plasma membrane"/>
    <property type="evidence" value="ECO:0007669"/>
    <property type="project" value="UniProtKB-SubCell"/>
</dbReference>
<dbReference type="GO" id="GO:0006813">
    <property type="term" value="P:potassium ion transport"/>
    <property type="evidence" value="ECO:0007669"/>
    <property type="project" value="UniProtKB-KW"/>
</dbReference>
<dbReference type="NCBIfam" id="NF003716">
    <property type="entry name" value="PRK05326.1-3"/>
    <property type="match status" value="1"/>
</dbReference>
<dbReference type="PROSITE" id="PS51202">
    <property type="entry name" value="RCK_C"/>
    <property type="match status" value="1"/>
</dbReference>
<dbReference type="EMBL" id="FIZP01000007">
    <property type="protein sequence ID" value="CZE48306.1"/>
    <property type="molecule type" value="Genomic_DNA"/>
</dbReference>
<evidence type="ECO:0000313" key="12">
    <source>
        <dbReference type="EMBL" id="CZE48306.1"/>
    </source>
</evidence>
<dbReference type="SUPFAM" id="SSF116726">
    <property type="entry name" value="TrkA C-terminal domain-like"/>
    <property type="match status" value="1"/>
</dbReference>
<dbReference type="OrthoDB" id="9810759at2"/>
<dbReference type="GO" id="GO:0015297">
    <property type="term" value="F:antiporter activity"/>
    <property type="evidence" value="ECO:0007669"/>
    <property type="project" value="UniProtKB-KW"/>
</dbReference>
<keyword evidence="9 10" id="KW-0472">Membrane</keyword>
<gene>
    <name evidence="12" type="ORF">ERS672216_01343</name>
</gene>
<name>A0A128EHK1_9BACT</name>
<dbReference type="InterPro" id="IPR006037">
    <property type="entry name" value="RCK_C"/>
</dbReference>
<dbReference type="Pfam" id="PF00999">
    <property type="entry name" value="Na_H_Exchanger"/>
    <property type="match status" value="1"/>
</dbReference>